<dbReference type="InterPro" id="IPR029016">
    <property type="entry name" value="GAF-like_dom_sf"/>
</dbReference>
<name>A0A4U6DD79_9BACT</name>
<dbReference type="Proteomes" id="UP000304900">
    <property type="component" value="Unassembled WGS sequence"/>
</dbReference>
<dbReference type="SUPFAM" id="SSF52172">
    <property type="entry name" value="CheY-like"/>
    <property type="match status" value="1"/>
</dbReference>
<evidence type="ECO:0008006" key="3">
    <source>
        <dbReference type="Google" id="ProtNLM"/>
    </source>
</evidence>
<dbReference type="SUPFAM" id="SSF55781">
    <property type="entry name" value="GAF domain-like"/>
    <property type="match status" value="1"/>
</dbReference>
<evidence type="ECO:0000313" key="2">
    <source>
        <dbReference type="Proteomes" id="UP000304900"/>
    </source>
</evidence>
<keyword evidence="2" id="KW-1185">Reference proteome</keyword>
<protein>
    <recommendedName>
        <fullName evidence="3">GAF domain-containing protein</fullName>
    </recommendedName>
</protein>
<evidence type="ECO:0000313" key="1">
    <source>
        <dbReference type="EMBL" id="TKT92364.1"/>
    </source>
</evidence>
<dbReference type="InterPro" id="IPR011006">
    <property type="entry name" value="CheY-like_superfamily"/>
</dbReference>
<comment type="caution">
    <text evidence="1">The sequence shown here is derived from an EMBL/GenBank/DDBJ whole genome shotgun (WGS) entry which is preliminary data.</text>
</comment>
<gene>
    <name evidence="1" type="ORF">FDK13_10335</name>
</gene>
<proteinExistence type="predicted"/>
<accession>A0A4U6DD79</accession>
<dbReference type="Gene3D" id="3.30.450.40">
    <property type="match status" value="1"/>
</dbReference>
<dbReference type="RefSeq" id="WP_137339909.1">
    <property type="nucleotide sequence ID" value="NZ_BSQH01000007.1"/>
</dbReference>
<reference evidence="1 2" key="1">
    <citation type="submission" date="2019-05" db="EMBL/GenBank/DDBJ databases">
        <title>Dyadobacter AR-3-8 sp. nov., isolated from arctic soil.</title>
        <authorList>
            <person name="Chaudhary D.K."/>
        </authorList>
    </citation>
    <scope>NUCLEOTIDE SEQUENCE [LARGE SCALE GENOMIC DNA]</scope>
    <source>
        <strain evidence="1 2">AR-3-8</strain>
    </source>
</reference>
<sequence length="326" mass="37251">MEPLKLLIVSIRNEWQSLIVESLSAAGYIYKIKIAATKQLALQACYHDKFDLVISNCTLPDGQVSDLVSVLGNQIPCLVMAEGVCPVNADKALSILATNFYITSANKTSWLEAMETTLAKWQQNALIRLAQIDQNKQSFHEKVLARCQEELTSFNFKSEKECCVMNTLNLLTEALDVSRSYICQKVTLPDTFFGIVKTNEYRAPGVYNQDKTYLANSSSAWYPYFKRWDKLFENRQPVANLLKELPEGEQQMFQNRDIQSILAVPFFYKKQWAGFLGLEDTMNQREWTIDEIGLIQSVCTLIHEKHIQKEKPLRFETNPLQVTPAA</sequence>
<dbReference type="OrthoDB" id="931840at2"/>
<dbReference type="EMBL" id="SZVO01000004">
    <property type="protein sequence ID" value="TKT92364.1"/>
    <property type="molecule type" value="Genomic_DNA"/>
</dbReference>
<dbReference type="AlphaFoldDB" id="A0A4U6DD79"/>
<organism evidence="1 2">
    <name type="scientific">Dyadobacter frigoris</name>
    <dbReference type="NCBI Taxonomy" id="2576211"/>
    <lineage>
        <taxon>Bacteria</taxon>
        <taxon>Pseudomonadati</taxon>
        <taxon>Bacteroidota</taxon>
        <taxon>Cytophagia</taxon>
        <taxon>Cytophagales</taxon>
        <taxon>Spirosomataceae</taxon>
        <taxon>Dyadobacter</taxon>
    </lineage>
</organism>